<evidence type="ECO:0000256" key="10">
    <source>
        <dbReference type="PIRNR" id="PIRNR015601"/>
    </source>
</evidence>
<feature type="domain" description="Ribosomal RNA small subunit methyltransferase E PUA-like" evidence="12">
    <location>
        <begin position="18"/>
        <end position="60"/>
    </location>
</feature>
<evidence type="ECO:0000313" key="14">
    <source>
        <dbReference type="Proteomes" id="UP000027442"/>
    </source>
</evidence>
<evidence type="ECO:0000256" key="6">
    <source>
        <dbReference type="ARBA" id="ARBA00022679"/>
    </source>
</evidence>
<comment type="function">
    <text evidence="8 10">Specifically methylates the N3 position of the uracil ring of uridine 1498 (m3U1498) in 16S rRNA. Acts on the fully assembled 30S ribosomal subunit.</text>
</comment>
<dbReference type="EMBL" id="JNGW01000012">
    <property type="protein sequence ID" value="KDR53827.1"/>
    <property type="molecule type" value="Genomic_DNA"/>
</dbReference>
<keyword evidence="3 10" id="KW-0963">Cytoplasm</keyword>
<evidence type="ECO:0000259" key="12">
    <source>
        <dbReference type="Pfam" id="PF20260"/>
    </source>
</evidence>
<dbReference type="eggNOG" id="COG1385">
    <property type="taxonomic scope" value="Bacteria"/>
</dbReference>
<dbReference type="PANTHER" id="PTHR30027:SF3">
    <property type="entry name" value="16S RRNA (URACIL(1498)-N(3))-METHYLTRANSFERASE"/>
    <property type="match status" value="1"/>
</dbReference>
<dbReference type="GO" id="GO:0070042">
    <property type="term" value="F:rRNA (uridine-N3-)-methyltransferase activity"/>
    <property type="evidence" value="ECO:0007669"/>
    <property type="project" value="TreeGrafter"/>
</dbReference>
<dbReference type="PIRSF" id="PIRSF015601">
    <property type="entry name" value="MTase_slr0722"/>
    <property type="match status" value="1"/>
</dbReference>
<dbReference type="Proteomes" id="UP000027442">
    <property type="component" value="Unassembled WGS sequence"/>
</dbReference>
<dbReference type="Gene3D" id="3.40.1280.10">
    <property type="match status" value="1"/>
</dbReference>
<comment type="similarity">
    <text evidence="2 10">Belongs to the RNA methyltransferase RsmE family.</text>
</comment>
<keyword evidence="14" id="KW-1185">Reference proteome</keyword>
<evidence type="ECO:0000256" key="4">
    <source>
        <dbReference type="ARBA" id="ARBA00022552"/>
    </source>
</evidence>
<keyword evidence="4 10" id="KW-0698">rRNA processing</keyword>
<dbReference type="PANTHER" id="PTHR30027">
    <property type="entry name" value="RIBOSOMAL RNA SMALL SUBUNIT METHYLTRANSFERASE E"/>
    <property type="match status" value="1"/>
</dbReference>
<evidence type="ECO:0000259" key="11">
    <source>
        <dbReference type="Pfam" id="PF04452"/>
    </source>
</evidence>
<dbReference type="InterPro" id="IPR046886">
    <property type="entry name" value="RsmE_MTase_dom"/>
</dbReference>
<dbReference type="InterPro" id="IPR015947">
    <property type="entry name" value="PUA-like_sf"/>
</dbReference>
<dbReference type="SUPFAM" id="SSF75217">
    <property type="entry name" value="alpha/beta knot"/>
    <property type="match status" value="1"/>
</dbReference>
<dbReference type="HOGENOM" id="CLU_067442_4_1_10"/>
<evidence type="ECO:0000256" key="2">
    <source>
        <dbReference type="ARBA" id="ARBA00005528"/>
    </source>
</evidence>
<dbReference type="InterPro" id="IPR029026">
    <property type="entry name" value="tRNA_m1G_MTases_N"/>
</dbReference>
<dbReference type="RefSeq" id="WP_018966459.1">
    <property type="nucleotide sequence ID" value="NZ_KB899210.1"/>
</dbReference>
<keyword evidence="5 10" id="KW-0489">Methyltransferase</keyword>
<dbReference type="SUPFAM" id="SSF88697">
    <property type="entry name" value="PUA domain-like"/>
    <property type="match status" value="1"/>
</dbReference>
<evidence type="ECO:0000256" key="9">
    <source>
        <dbReference type="ARBA" id="ARBA00047944"/>
    </source>
</evidence>
<evidence type="ECO:0000256" key="8">
    <source>
        <dbReference type="ARBA" id="ARBA00025699"/>
    </source>
</evidence>
<keyword evidence="7 10" id="KW-0949">S-adenosyl-L-methionine</keyword>
<dbReference type="GO" id="GO:0070475">
    <property type="term" value="P:rRNA base methylation"/>
    <property type="evidence" value="ECO:0007669"/>
    <property type="project" value="TreeGrafter"/>
</dbReference>
<dbReference type="InterPro" id="IPR046887">
    <property type="entry name" value="RsmE_PUA-like"/>
</dbReference>
<proteinExistence type="inferred from homology"/>
<evidence type="ECO:0000256" key="3">
    <source>
        <dbReference type="ARBA" id="ARBA00022490"/>
    </source>
</evidence>
<dbReference type="NCBIfam" id="TIGR00046">
    <property type="entry name" value="RsmE family RNA methyltransferase"/>
    <property type="match status" value="1"/>
</dbReference>
<dbReference type="Pfam" id="PF20260">
    <property type="entry name" value="PUA_4"/>
    <property type="match status" value="1"/>
</dbReference>
<evidence type="ECO:0000256" key="1">
    <source>
        <dbReference type="ARBA" id="ARBA00004496"/>
    </source>
</evidence>
<dbReference type="InterPro" id="IPR006700">
    <property type="entry name" value="RsmE"/>
</dbReference>
<comment type="catalytic activity">
    <reaction evidence="9 10">
        <text>uridine(1498) in 16S rRNA + S-adenosyl-L-methionine = N(3)-methyluridine(1498) in 16S rRNA + S-adenosyl-L-homocysteine + H(+)</text>
        <dbReference type="Rhea" id="RHEA:42920"/>
        <dbReference type="Rhea" id="RHEA-COMP:10283"/>
        <dbReference type="Rhea" id="RHEA-COMP:10284"/>
        <dbReference type="ChEBI" id="CHEBI:15378"/>
        <dbReference type="ChEBI" id="CHEBI:57856"/>
        <dbReference type="ChEBI" id="CHEBI:59789"/>
        <dbReference type="ChEBI" id="CHEBI:65315"/>
        <dbReference type="ChEBI" id="CHEBI:74502"/>
        <dbReference type="EC" id="2.1.1.193"/>
    </reaction>
</comment>
<dbReference type="AlphaFoldDB" id="A0A069QMB2"/>
<evidence type="ECO:0000256" key="5">
    <source>
        <dbReference type="ARBA" id="ARBA00022603"/>
    </source>
</evidence>
<protein>
    <recommendedName>
        <fullName evidence="10">Ribosomal RNA small subunit methyltransferase E</fullName>
        <ecNumber evidence="10">2.1.1.193</ecNumber>
    </recommendedName>
</protein>
<dbReference type="EC" id="2.1.1.193" evidence="10"/>
<comment type="subcellular location">
    <subcellularLocation>
        <location evidence="1 10">Cytoplasm</location>
    </subcellularLocation>
</comment>
<dbReference type="GO" id="GO:0005737">
    <property type="term" value="C:cytoplasm"/>
    <property type="evidence" value="ECO:0007669"/>
    <property type="project" value="UniProtKB-SubCell"/>
</dbReference>
<name>A0A069QMB2_HOYLO</name>
<organism evidence="13 14">
    <name type="scientific">Hoylesella loescheii DSM 19665 = JCM 12249 = ATCC 15930</name>
    <dbReference type="NCBI Taxonomy" id="1122985"/>
    <lineage>
        <taxon>Bacteria</taxon>
        <taxon>Pseudomonadati</taxon>
        <taxon>Bacteroidota</taxon>
        <taxon>Bacteroidia</taxon>
        <taxon>Bacteroidales</taxon>
        <taxon>Prevotellaceae</taxon>
        <taxon>Hoylesella</taxon>
    </lineage>
</organism>
<dbReference type="CDD" id="cd18084">
    <property type="entry name" value="RsmE-like"/>
    <property type="match status" value="1"/>
</dbReference>
<keyword evidence="6 10" id="KW-0808">Transferase</keyword>
<evidence type="ECO:0000313" key="13">
    <source>
        <dbReference type="EMBL" id="KDR53827.1"/>
    </source>
</evidence>
<dbReference type="InterPro" id="IPR029028">
    <property type="entry name" value="Alpha/beta_knot_MTases"/>
</dbReference>
<sequence length="240" mass="27309">MKETRYFYVPNAECSNELPAEEAAHASRVLRLESGDEVFLIDGAGCFFKAQLTLVTKSRCLYDIVERLPQEKKWRGRIAIAMAPTKVIDRVEWTLEKATEIGVDEFSLLNCAFSERRNVKLERLDKIVVAAVKQSRKAWKPLLNDIQSFEHFVKQPRKGVKYIAHCYAEIDKKDLYNELTQLNCDEEVTILIGPEGDFSIEEVRLAMSQGYVSVSLGQSRLRTETAALAATMIAQLAFRK</sequence>
<feature type="domain" description="Ribosomal RNA small subunit methyltransferase E methyltransferase" evidence="11">
    <location>
        <begin position="76"/>
        <end position="234"/>
    </location>
</feature>
<gene>
    <name evidence="13" type="ORF">HMPREF1991_00194</name>
</gene>
<reference evidence="13 14" key="1">
    <citation type="submission" date="2013-08" db="EMBL/GenBank/DDBJ databases">
        <authorList>
            <person name="Weinstock G."/>
            <person name="Sodergren E."/>
            <person name="Wylie T."/>
            <person name="Fulton L."/>
            <person name="Fulton R."/>
            <person name="Fronick C."/>
            <person name="O'Laughlin M."/>
            <person name="Godfrey J."/>
            <person name="Miner T."/>
            <person name="Herter B."/>
            <person name="Appelbaum E."/>
            <person name="Cordes M."/>
            <person name="Lek S."/>
            <person name="Wollam A."/>
            <person name="Pepin K.H."/>
            <person name="Palsikar V.B."/>
            <person name="Mitreva M."/>
            <person name="Wilson R.K."/>
        </authorList>
    </citation>
    <scope>NUCLEOTIDE SEQUENCE [LARGE SCALE GENOMIC DNA]</scope>
    <source>
        <strain evidence="13 14">ATCC 15930</strain>
    </source>
</reference>
<dbReference type="Pfam" id="PF04452">
    <property type="entry name" value="Methyltrans_RNA"/>
    <property type="match status" value="1"/>
</dbReference>
<evidence type="ECO:0000256" key="7">
    <source>
        <dbReference type="ARBA" id="ARBA00022691"/>
    </source>
</evidence>
<dbReference type="Gene3D" id="2.40.240.20">
    <property type="entry name" value="Hypothetical PUA domain-like, domain 1"/>
    <property type="match status" value="1"/>
</dbReference>
<dbReference type="PATRIC" id="fig|1122985.7.peg.202"/>
<comment type="caution">
    <text evidence="13">The sequence shown here is derived from an EMBL/GenBank/DDBJ whole genome shotgun (WGS) entry which is preliminary data.</text>
</comment>
<accession>A0A069QMB2</accession>